<reference evidence="1" key="3">
    <citation type="submission" date="2023-05" db="EMBL/GenBank/DDBJ databases">
        <authorList>
            <person name="Smith C.H."/>
        </authorList>
    </citation>
    <scope>NUCLEOTIDE SEQUENCE</scope>
    <source>
        <strain evidence="1">CHS0354</strain>
        <tissue evidence="1">Mantle</tissue>
    </source>
</reference>
<dbReference type="Proteomes" id="UP001195483">
    <property type="component" value="Unassembled WGS sequence"/>
</dbReference>
<name>A0AAE0T0J3_9BIVA</name>
<evidence type="ECO:0000313" key="2">
    <source>
        <dbReference type="Proteomes" id="UP001195483"/>
    </source>
</evidence>
<feature type="non-terminal residue" evidence="1">
    <location>
        <position position="58"/>
    </location>
</feature>
<gene>
    <name evidence="1" type="ORF">CHS0354_004373</name>
</gene>
<evidence type="ECO:0000313" key="1">
    <source>
        <dbReference type="EMBL" id="KAK3601174.1"/>
    </source>
</evidence>
<sequence length="58" mass="6758">MKADIGLPRDAGDNFKIKHTIVFASEVQFYLEPTPWRKGIEAQMVQCGSWRKRFKIAF</sequence>
<accession>A0AAE0T0J3</accession>
<organism evidence="1 2">
    <name type="scientific">Potamilus streckersoni</name>
    <dbReference type="NCBI Taxonomy" id="2493646"/>
    <lineage>
        <taxon>Eukaryota</taxon>
        <taxon>Metazoa</taxon>
        <taxon>Spiralia</taxon>
        <taxon>Lophotrochozoa</taxon>
        <taxon>Mollusca</taxon>
        <taxon>Bivalvia</taxon>
        <taxon>Autobranchia</taxon>
        <taxon>Heteroconchia</taxon>
        <taxon>Palaeoheterodonta</taxon>
        <taxon>Unionida</taxon>
        <taxon>Unionoidea</taxon>
        <taxon>Unionidae</taxon>
        <taxon>Ambleminae</taxon>
        <taxon>Lampsilini</taxon>
        <taxon>Potamilus</taxon>
    </lineage>
</organism>
<reference evidence="1" key="1">
    <citation type="journal article" date="2021" name="Genome Biol. Evol.">
        <title>A High-Quality Reference Genome for a Parasitic Bivalve with Doubly Uniparental Inheritance (Bivalvia: Unionida).</title>
        <authorList>
            <person name="Smith C.H."/>
        </authorList>
    </citation>
    <scope>NUCLEOTIDE SEQUENCE</scope>
    <source>
        <strain evidence="1">CHS0354</strain>
    </source>
</reference>
<dbReference type="AlphaFoldDB" id="A0AAE0T0J3"/>
<protein>
    <submittedName>
        <fullName evidence="1">Uncharacterized protein</fullName>
    </submittedName>
</protein>
<comment type="caution">
    <text evidence="1">The sequence shown here is derived from an EMBL/GenBank/DDBJ whole genome shotgun (WGS) entry which is preliminary data.</text>
</comment>
<proteinExistence type="predicted"/>
<keyword evidence="2" id="KW-1185">Reference proteome</keyword>
<dbReference type="EMBL" id="JAEAOA010000328">
    <property type="protein sequence ID" value="KAK3601174.1"/>
    <property type="molecule type" value="Genomic_DNA"/>
</dbReference>
<reference evidence="1" key="2">
    <citation type="journal article" date="2021" name="Genome Biol. Evol.">
        <title>Developing a high-quality reference genome for a parasitic bivalve with doubly uniparental inheritance (Bivalvia: Unionida).</title>
        <authorList>
            <person name="Smith C.H."/>
        </authorList>
    </citation>
    <scope>NUCLEOTIDE SEQUENCE</scope>
    <source>
        <strain evidence="1">CHS0354</strain>
        <tissue evidence="1">Mantle</tissue>
    </source>
</reference>